<dbReference type="EMBL" id="CAHIKZ030001311">
    <property type="protein sequence ID" value="CAE1259505.1"/>
    <property type="molecule type" value="Genomic_DNA"/>
</dbReference>
<comment type="catalytic activity">
    <reaction evidence="1">
        <text>7-[(3S)-3-amino-3-carboxypropyl]wyosine(37) in tRNA(Phe) + S-adenosyl-L-methionine = 7-[(3S)-(3-amino-3-methoxycarbonyl)propyl]wyosine(37) in tRNA(Phe) + S-adenosyl-L-homocysteine</text>
        <dbReference type="Rhea" id="RHEA:36903"/>
        <dbReference type="Rhea" id="RHEA-COMP:10379"/>
        <dbReference type="Rhea" id="RHEA-COMP:11844"/>
        <dbReference type="ChEBI" id="CHEBI:57856"/>
        <dbReference type="ChEBI" id="CHEBI:59789"/>
        <dbReference type="ChEBI" id="CHEBI:73543"/>
        <dbReference type="ChEBI" id="CHEBI:74275"/>
        <dbReference type="EC" id="2.1.1.290"/>
    </reaction>
</comment>
<keyword evidence="6" id="KW-0489">Methyltransferase</keyword>
<dbReference type="SMART" id="SM00558">
    <property type="entry name" value="JmjC"/>
    <property type="match status" value="1"/>
</dbReference>
<dbReference type="GO" id="GO:0000049">
    <property type="term" value="F:tRNA binding"/>
    <property type="evidence" value="ECO:0007669"/>
    <property type="project" value="TreeGrafter"/>
</dbReference>
<dbReference type="FunFam" id="2.60.120.650:FF:000043">
    <property type="entry name" value="tRNA wybutosine-synthesizing protein 4"/>
    <property type="match status" value="1"/>
</dbReference>
<dbReference type="EC" id="2.1.1.290" evidence="4"/>
<dbReference type="GO" id="GO:0031591">
    <property type="term" value="P:wybutosine biosynthetic process"/>
    <property type="evidence" value="ECO:0007669"/>
    <property type="project" value="TreeGrafter"/>
</dbReference>
<comment type="function">
    <text evidence="10">Probable S-adenosyl-L-methionine-dependent methyltransferase that acts as a component of the wybutosine biosynthesis pathway. Wybutosine is a hyper modified guanosine with a tricyclic base found at the 3'-position adjacent to the anticodon of eukaryotic phenylalanine tRNA. May methylate the carboxyl group of leucine residues to form alpha-leucine ester residues.</text>
</comment>
<dbReference type="GO" id="GO:0016491">
    <property type="term" value="F:oxidoreductase activity"/>
    <property type="evidence" value="ECO:0007669"/>
    <property type="project" value="UniProtKB-KW"/>
</dbReference>
<dbReference type="SUPFAM" id="SSF51197">
    <property type="entry name" value="Clavaminate synthase-like"/>
    <property type="match status" value="1"/>
</dbReference>
<dbReference type="Gene3D" id="2.60.120.650">
    <property type="entry name" value="Cupin"/>
    <property type="match status" value="1"/>
</dbReference>
<dbReference type="Pfam" id="PF13621">
    <property type="entry name" value="Cupin_8"/>
    <property type="match status" value="1"/>
</dbReference>
<evidence type="ECO:0000256" key="10">
    <source>
        <dbReference type="ARBA" id="ARBA00025588"/>
    </source>
</evidence>
<evidence type="ECO:0000256" key="2">
    <source>
        <dbReference type="ARBA" id="ARBA00010703"/>
    </source>
</evidence>
<keyword evidence="16" id="KW-0560">Oxidoreductase</keyword>
<evidence type="ECO:0000256" key="1">
    <source>
        <dbReference type="ARBA" id="ARBA00001806"/>
    </source>
</evidence>
<evidence type="ECO:0000256" key="5">
    <source>
        <dbReference type="ARBA" id="ARBA00018045"/>
    </source>
</evidence>
<organism evidence="16 17">
    <name type="scientific">Acanthosepion pharaonis</name>
    <name type="common">Pharaoh cuttlefish</name>
    <name type="synonym">Sepia pharaonis</name>
    <dbReference type="NCBI Taxonomy" id="158019"/>
    <lineage>
        <taxon>Eukaryota</taxon>
        <taxon>Metazoa</taxon>
        <taxon>Spiralia</taxon>
        <taxon>Lophotrochozoa</taxon>
        <taxon>Mollusca</taxon>
        <taxon>Cephalopoda</taxon>
        <taxon>Coleoidea</taxon>
        <taxon>Decapodiformes</taxon>
        <taxon>Sepiida</taxon>
        <taxon>Sepiina</taxon>
        <taxon>Sepiidae</taxon>
        <taxon>Acanthosepion</taxon>
    </lineage>
</organism>
<evidence type="ECO:0000256" key="8">
    <source>
        <dbReference type="ARBA" id="ARBA00022691"/>
    </source>
</evidence>
<evidence type="ECO:0000256" key="14">
    <source>
        <dbReference type="ARBA" id="ARBA00049250"/>
    </source>
</evidence>
<name>A0A812C5Q8_ACAPH</name>
<dbReference type="GO" id="GO:0008168">
    <property type="term" value="F:methyltransferase activity"/>
    <property type="evidence" value="ECO:0007669"/>
    <property type="project" value="UniProtKB-KW"/>
</dbReference>
<comment type="catalytic activity">
    <reaction evidence="14">
        <text>7-[(3S)-(3-amino-3-methoxycarbonyl)propyl]wyosine(37) in tRNA(Phe) + S-adenosyl-L-methionine + CO2 = wybutosine(37) in tRNA(Phe) + S-adenosyl-L-homocysteine + 2 H(+)</text>
        <dbReference type="Rhea" id="RHEA:37119"/>
        <dbReference type="Rhea" id="RHEA-COMP:11844"/>
        <dbReference type="Rhea" id="RHEA-COMP:11847"/>
        <dbReference type="ChEBI" id="CHEBI:15378"/>
        <dbReference type="ChEBI" id="CHEBI:16526"/>
        <dbReference type="ChEBI" id="CHEBI:57856"/>
        <dbReference type="ChEBI" id="CHEBI:59789"/>
        <dbReference type="ChEBI" id="CHEBI:73544"/>
        <dbReference type="ChEBI" id="CHEBI:74275"/>
        <dbReference type="EC" id="2.3.1.231"/>
    </reaction>
</comment>
<dbReference type="AlphaFoldDB" id="A0A812C5Q8"/>
<evidence type="ECO:0000256" key="7">
    <source>
        <dbReference type="ARBA" id="ARBA00022679"/>
    </source>
</evidence>
<evidence type="ECO:0000256" key="13">
    <source>
        <dbReference type="ARBA" id="ARBA00030847"/>
    </source>
</evidence>
<feature type="domain" description="JmjC" evidence="15">
    <location>
        <begin position="136"/>
        <end position="280"/>
    </location>
</feature>
<keyword evidence="8" id="KW-0949">S-adenosyl-L-methionine</keyword>
<dbReference type="Proteomes" id="UP000597762">
    <property type="component" value="Unassembled WGS sequence"/>
</dbReference>
<dbReference type="PROSITE" id="PS51184">
    <property type="entry name" value="JMJC"/>
    <property type="match status" value="1"/>
</dbReference>
<dbReference type="Gene3D" id="6.10.140.1470">
    <property type="match status" value="1"/>
</dbReference>
<sequence length="341" mass="39617">MAAAESLKCFRCNLPKKTKQVPILKDVTAELFQKELYPKRRPVVLRGFDIGDCVEKWTTEYLIANAGNKQVNVHVSSTHQMDFINKNFLYRTLPFGELVKRASKEINEDYFISPDEKYYLRSLGDDPRKSVADVRQQFPHLMKDLNIPPLFPAENFFSSVFRIASKSCQLWTHYDVMDNILMQIRGHKKVVLFSPQDAHFLYLKGDKSEVLDIDDVNTQNFPLFTNATRYECLLEPGDIIFIPALWFHNVISEEFGVAVNVFWKHLDSSLYCQKDPYGNKDPVAVISAFQIVDRAVKALECLPKEYQDFYGRMLVSRIEKKCYLKDLEENEFTNKDDCCES</sequence>
<evidence type="ECO:0000313" key="17">
    <source>
        <dbReference type="Proteomes" id="UP000597762"/>
    </source>
</evidence>
<keyword evidence="17" id="KW-1185">Reference proteome</keyword>
<dbReference type="PANTHER" id="PTHR12461:SF104">
    <property type="entry name" value="TRNA WYBUTOSINE-SYNTHESIZING PROTEIN 5"/>
    <property type="match status" value="1"/>
</dbReference>
<evidence type="ECO:0000259" key="15">
    <source>
        <dbReference type="PROSITE" id="PS51184"/>
    </source>
</evidence>
<evidence type="ECO:0000256" key="6">
    <source>
        <dbReference type="ARBA" id="ARBA00022603"/>
    </source>
</evidence>
<comment type="caution">
    <text evidence="16">The sequence shown here is derived from an EMBL/GenBank/DDBJ whole genome shotgun (WGS) entry which is preliminary data.</text>
</comment>
<evidence type="ECO:0000256" key="12">
    <source>
        <dbReference type="ARBA" id="ARBA00030231"/>
    </source>
</evidence>
<evidence type="ECO:0000256" key="11">
    <source>
        <dbReference type="ARBA" id="ARBA00029750"/>
    </source>
</evidence>
<protein>
    <recommendedName>
        <fullName evidence="5">tRNA wybutosine-synthesizing protein 4</fullName>
        <ecNumber evidence="4">2.1.1.290</ecNumber>
        <ecNumber evidence="3">2.3.1.231</ecNumber>
    </recommendedName>
    <alternativeName>
        <fullName evidence="12">Leucine carboxyl methyltransferase 2</fullName>
    </alternativeName>
    <alternativeName>
        <fullName evidence="13">tRNA(Phe) (7-(3-amino-3-(methoxycarbonyl)propyl)wyosine(37)-N)-methoxycarbonyltransferase</fullName>
    </alternativeName>
    <alternativeName>
        <fullName evidence="11">tRNA(Phe) (7-(3-amino-3-carboxypropyl)wyosine(37)-O)-methyltransferase</fullName>
    </alternativeName>
</protein>
<keyword evidence="9" id="KW-0819">tRNA processing</keyword>
<evidence type="ECO:0000313" key="16">
    <source>
        <dbReference type="EMBL" id="CAE1259505.1"/>
    </source>
</evidence>
<dbReference type="InterPro" id="IPR041667">
    <property type="entry name" value="Cupin_8"/>
</dbReference>
<comment type="similarity">
    <text evidence="2">Belongs to the methyltransferase superfamily. LCMT family.</text>
</comment>
<dbReference type="GO" id="GO:0032259">
    <property type="term" value="P:methylation"/>
    <property type="evidence" value="ECO:0007669"/>
    <property type="project" value="UniProtKB-KW"/>
</dbReference>
<keyword evidence="7" id="KW-0808">Transferase</keyword>
<dbReference type="EC" id="2.3.1.231" evidence="3"/>
<accession>A0A812C5Q8</accession>
<dbReference type="OrthoDB" id="263283at2759"/>
<gene>
    <name evidence="16" type="ORF">SPHA_31718</name>
</gene>
<dbReference type="PANTHER" id="PTHR12461">
    <property type="entry name" value="HYPOXIA-INDUCIBLE FACTOR 1 ALPHA INHIBITOR-RELATED"/>
    <property type="match status" value="1"/>
</dbReference>
<evidence type="ECO:0000256" key="4">
    <source>
        <dbReference type="ARBA" id="ARBA00012779"/>
    </source>
</evidence>
<dbReference type="InterPro" id="IPR003347">
    <property type="entry name" value="JmjC_dom"/>
</dbReference>
<proteinExistence type="inferred from homology"/>
<reference evidence="16" key="1">
    <citation type="submission" date="2021-01" db="EMBL/GenBank/DDBJ databases">
        <authorList>
            <person name="Li R."/>
            <person name="Bekaert M."/>
        </authorList>
    </citation>
    <scope>NUCLEOTIDE SEQUENCE</scope>
    <source>
        <strain evidence="16">Farmed</strain>
    </source>
</reference>
<evidence type="ECO:0000256" key="3">
    <source>
        <dbReference type="ARBA" id="ARBA00012155"/>
    </source>
</evidence>
<evidence type="ECO:0000256" key="9">
    <source>
        <dbReference type="ARBA" id="ARBA00022694"/>
    </source>
</evidence>